<feature type="domain" description="Tail sheath protein C-terminal" evidence="3">
    <location>
        <begin position="429"/>
        <end position="533"/>
    </location>
</feature>
<dbReference type="InterPro" id="IPR020287">
    <property type="entry name" value="Tail_sheath_C"/>
</dbReference>
<dbReference type="AlphaFoldDB" id="A0A7X4GP53"/>
<accession>A0A7X4GP53</accession>
<dbReference type="PANTHER" id="PTHR35861:SF1">
    <property type="entry name" value="PHAGE TAIL SHEATH PROTEIN"/>
    <property type="match status" value="1"/>
</dbReference>
<dbReference type="Gene3D" id="3.40.50.11780">
    <property type="match status" value="1"/>
</dbReference>
<comment type="caution">
    <text evidence="4">The sequence shown here is derived from an EMBL/GenBank/DDBJ whole genome shotgun (WGS) entry which is preliminary data.</text>
</comment>
<dbReference type="EMBL" id="WWCK01000003">
    <property type="protein sequence ID" value="MYM67110.1"/>
    <property type="molecule type" value="Genomic_DNA"/>
</dbReference>
<feature type="region of interest" description="Disordered" evidence="2">
    <location>
        <begin position="78"/>
        <end position="113"/>
    </location>
</feature>
<evidence type="ECO:0000256" key="1">
    <source>
        <dbReference type="ARBA" id="ARBA00008005"/>
    </source>
</evidence>
<dbReference type="Proteomes" id="UP000450012">
    <property type="component" value="Unassembled WGS sequence"/>
</dbReference>
<dbReference type="Pfam" id="PF17482">
    <property type="entry name" value="Phage_sheath_1C"/>
    <property type="match status" value="1"/>
</dbReference>
<sequence length="538" mass="58165">MAGAYKTPGVYIVEKNAFPNSVVEVATAVPAFIGYTEKADNKGSPLHNKPWPISSMAEFESYFGGAPKDQFTIVPIDDKKPASDAAPAPAEGGAEGSGGEQPADQPADKSAVPVLPDFKVGDKGYLIKRKDNKLDTERYYLYRSMQLFFANGGARCYIVSVGTYSDILDIQPKALTAGLKLLLKEQEPTMVVIPDTMALKQADGIGVQQETLTHCGVDMKNRFAIFDIHNGFNDSTAPEGDPVAAFRNSLGTTQLKFAAAYYPWLNTVMVDTSDLSFDTFAARTDLTNILKDAHSNDEDIKGFVAQVADANRAVGGKILSDEELHKILFAVSPTYVSILSVIKRKLNLLPPASAMAGVYTLVDNLRGVWKAPANVSLSGVVSPTVNISHAEQEGLNVTTAGKSINAIRSFIGEGVLVWGARTLDGNSLDWRYINVRRTMIMIEESLRLATKAYVFEPNVSGTWVTIKGMANNFLTSVWKRGGLAGASPEDAFSVSVGLGETMTAEDILEGILRVTILVAVSRPAEFIEITFQQQMQKS</sequence>
<evidence type="ECO:0000313" key="5">
    <source>
        <dbReference type="Proteomes" id="UP000450012"/>
    </source>
</evidence>
<evidence type="ECO:0000313" key="4">
    <source>
        <dbReference type="EMBL" id="MYM67110.1"/>
    </source>
</evidence>
<organism evidence="4 5">
    <name type="scientific">Duganella rivi</name>
    <dbReference type="NCBI Taxonomy" id="2666083"/>
    <lineage>
        <taxon>Bacteria</taxon>
        <taxon>Pseudomonadati</taxon>
        <taxon>Pseudomonadota</taxon>
        <taxon>Betaproteobacteria</taxon>
        <taxon>Burkholderiales</taxon>
        <taxon>Oxalobacteraceae</taxon>
        <taxon>Telluria group</taxon>
        <taxon>Duganella</taxon>
    </lineage>
</organism>
<comment type="similarity">
    <text evidence="1">Belongs to the myoviridae tail sheath protein family.</text>
</comment>
<keyword evidence="5" id="KW-1185">Reference proteome</keyword>
<dbReference type="RefSeq" id="WP_161013679.1">
    <property type="nucleotide sequence ID" value="NZ_WWCK01000003.1"/>
</dbReference>
<dbReference type="PANTHER" id="PTHR35861">
    <property type="match status" value="1"/>
</dbReference>
<reference evidence="4 5" key="1">
    <citation type="submission" date="2019-12" db="EMBL/GenBank/DDBJ databases">
        <title>Novel species isolated from a subtropical stream in China.</title>
        <authorList>
            <person name="Lu H."/>
        </authorList>
    </citation>
    <scope>NUCLEOTIDE SEQUENCE [LARGE SCALE GENOMIC DNA]</scope>
    <source>
        <strain evidence="4 5">FT55W</strain>
    </source>
</reference>
<gene>
    <name evidence="4" type="ORF">GTP45_09740</name>
</gene>
<proteinExistence type="inferred from homology"/>
<evidence type="ECO:0000259" key="3">
    <source>
        <dbReference type="Pfam" id="PF17482"/>
    </source>
</evidence>
<dbReference type="InterPro" id="IPR052042">
    <property type="entry name" value="Tail_sheath_structural"/>
</dbReference>
<name>A0A7X4GP53_9BURK</name>
<protein>
    <submittedName>
        <fullName evidence="4">Phage tail sheath family protein</fullName>
    </submittedName>
</protein>
<feature type="compositionally biased region" description="Low complexity" evidence="2">
    <location>
        <begin position="83"/>
        <end position="92"/>
    </location>
</feature>
<evidence type="ECO:0000256" key="2">
    <source>
        <dbReference type="SAM" id="MobiDB-lite"/>
    </source>
</evidence>